<proteinExistence type="predicted"/>
<keyword evidence="3 5" id="KW-1133">Transmembrane helix</keyword>
<dbReference type="InterPro" id="IPR025423">
    <property type="entry name" value="TMEM205-like"/>
</dbReference>
<dbReference type="GO" id="GO:0016020">
    <property type="term" value="C:membrane"/>
    <property type="evidence" value="ECO:0007669"/>
    <property type="project" value="UniProtKB-SubCell"/>
</dbReference>
<gene>
    <name evidence="7" type="ORF">ENE75_15570</name>
</gene>
<keyword evidence="8" id="KW-1185">Reference proteome</keyword>
<evidence type="ECO:0000256" key="3">
    <source>
        <dbReference type="ARBA" id="ARBA00022989"/>
    </source>
</evidence>
<dbReference type="Proteomes" id="UP000288178">
    <property type="component" value="Unassembled WGS sequence"/>
</dbReference>
<keyword evidence="4 5" id="KW-0472">Membrane</keyword>
<feature type="transmembrane region" description="Helical" evidence="5">
    <location>
        <begin position="79"/>
        <end position="99"/>
    </location>
</feature>
<feature type="domain" description="TMEM205-like" evidence="6">
    <location>
        <begin position="8"/>
        <end position="109"/>
    </location>
</feature>
<accession>A0A3S2X016</accession>
<protein>
    <submittedName>
        <fullName evidence="7">DUF4149 domain-containing protein</fullName>
    </submittedName>
</protein>
<keyword evidence="2 5" id="KW-0812">Transmembrane</keyword>
<evidence type="ECO:0000259" key="6">
    <source>
        <dbReference type="Pfam" id="PF13664"/>
    </source>
</evidence>
<dbReference type="AlphaFoldDB" id="A0A3S2X016"/>
<comment type="subcellular location">
    <subcellularLocation>
        <location evidence="1">Membrane</location>
    </subcellularLocation>
</comment>
<feature type="transmembrane region" description="Helical" evidence="5">
    <location>
        <begin position="119"/>
        <end position="139"/>
    </location>
</feature>
<evidence type="ECO:0000313" key="8">
    <source>
        <dbReference type="Proteomes" id="UP000288178"/>
    </source>
</evidence>
<dbReference type="OrthoDB" id="5797290at2"/>
<dbReference type="EMBL" id="SACT01000005">
    <property type="protein sequence ID" value="RVT50427.1"/>
    <property type="molecule type" value="Genomic_DNA"/>
</dbReference>
<evidence type="ECO:0000256" key="1">
    <source>
        <dbReference type="ARBA" id="ARBA00004370"/>
    </source>
</evidence>
<name>A0A3S2X016_9BURK</name>
<evidence type="ECO:0000256" key="4">
    <source>
        <dbReference type="ARBA" id="ARBA00023136"/>
    </source>
</evidence>
<comment type="caution">
    <text evidence="7">The sequence shown here is derived from an EMBL/GenBank/DDBJ whole genome shotgun (WGS) entry which is preliminary data.</text>
</comment>
<reference evidence="7 8" key="1">
    <citation type="submission" date="2019-01" db="EMBL/GenBank/DDBJ databases">
        <authorList>
            <person name="Chen W.-M."/>
        </authorList>
    </citation>
    <scope>NUCLEOTIDE SEQUENCE [LARGE SCALE GENOMIC DNA]</scope>
    <source>
        <strain evidence="7 8">ICH-3</strain>
    </source>
</reference>
<evidence type="ECO:0000313" key="7">
    <source>
        <dbReference type="EMBL" id="RVT50427.1"/>
    </source>
</evidence>
<feature type="transmembrane region" description="Helical" evidence="5">
    <location>
        <begin position="48"/>
        <end position="67"/>
    </location>
</feature>
<dbReference type="RefSeq" id="WP_128199254.1">
    <property type="nucleotide sequence ID" value="NZ_SACT01000005.1"/>
</dbReference>
<dbReference type="Pfam" id="PF13664">
    <property type="entry name" value="DUF4149"/>
    <property type="match status" value="1"/>
</dbReference>
<evidence type="ECO:0000256" key="2">
    <source>
        <dbReference type="ARBA" id="ARBA00022692"/>
    </source>
</evidence>
<sequence>MAERLRRLLPGLWAGFLLCVAAVATPAAFALLQRPDAGRMVARILGQEAYVSLALALLLLMLERIAARDDAEAGRGSQFSVGMGLAAGALFCTVAGYFGVQPMMDAARAGQGSLSFGQLHAISSAFYGVKLLLVLALAWRAARPPVSPASSS</sequence>
<organism evidence="7 8">
    <name type="scientific">Rubrivivax albus</name>
    <dbReference type="NCBI Taxonomy" id="2499835"/>
    <lineage>
        <taxon>Bacteria</taxon>
        <taxon>Pseudomonadati</taxon>
        <taxon>Pseudomonadota</taxon>
        <taxon>Betaproteobacteria</taxon>
        <taxon>Burkholderiales</taxon>
        <taxon>Sphaerotilaceae</taxon>
        <taxon>Rubrivivax</taxon>
    </lineage>
</organism>
<evidence type="ECO:0000256" key="5">
    <source>
        <dbReference type="SAM" id="Phobius"/>
    </source>
</evidence>